<sequence>MPPVCARAVARAEPVGKIGLGMEEEKVVVVSDADPVKRRDVVVVPVEEIEKEFEAKSLALADEFFEVGLQGFLTEVFEREDARTGEMGVQPFEEVQSAEYQNWRQQKQQLEVKRGQGVPEEQLVMDYSGYGCWRYNPIVFYQEVVDGQKKNRHRIILKDDEASLLFISGRKFAIMSPITYVGRNNTQENARYLYAMAFDLDGVSLRKHHKMFDLVKRGMMPMPNLIVNSGHGYHLYYLLEDPVPLHPVIVPLLNRLKHGMTNILWNMGTSELEDRQYQSILQSFRLPGTLTKFGKPIRAFVCPGVGRYTLEDLNKYLYTYKLSPEELSICTGKAKYNPKGVTLSEAERMWPEWYFSRVVQKKRVGRKWHVNRAVYDWWHNTLLSAGDEIKVHHRYWCILTLVIYAVKCDIPRDEVLADALALVPKMDSYTDTEDNRFTEDDVHDAMLAYDENYNKWPIKTIEDTTLFRIERNRRNGRPQEEHVKMMSLIRDNISFPDGSWRKGNGRKAQGDIVRQWREENPNNNNKSQCAKETGLSRPTVRKWWDPDKVVVSAAAKPQAKKAEEPENKPVLVDVIRLFAPESTYTLPGYTHEEVVEIMTTGRWQELGWEVIIS</sequence>
<name>J9FVA1_9ZZZZ</name>
<dbReference type="AlphaFoldDB" id="J9FVA1"/>
<accession>J9FVA1</accession>
<reference evidence="1" key="1">
    <citation type="journal article" date="2012" name="PLoS ONE">
        <title>Gene sets for utilization of primary and secondary nutrition supplies in the distal gut of endangered iberian lynx.</title>
        <authorList>
            <person name="Alcaide M."/>
            <person name="Messina E."/>
            <person name="Richter M."/>
            <person name="Bargiela R."/>
            <person name="Peplies J."/>
            <person name="Huws S.A."/>
            <person name="Newbold C.J."/>
            <person name="Golyshin P.N."/>
            <person name="Simon M.A."/>
            <person name="Lopez G."/>
            <person name="Yakimov M.M."/>
            <person name="Ferrer M."/>
        </authorList>
    </citation>
    <scope>NUCLEOTIDE SEQUENCE</scope>
</reference>
<dbReference type="EMBL" id="AMCI01004039">
    <property type="protein sequence ID" value="EJW98926.1"/>
    <property type="molecule type" value="Genomic_DNA"/>
</dbReference>
<protein>
    <submittedName>
        <fullName evidence="1">Replication protein</fullName>
    </submittedName>
</protein>
<evidence type="ECO:0000313" key="1">
    <source>
        <dbReference type="EMBL" id="EJW98926.1"/>
    </source>
</evidence>
<comment type="caution">
    <text evidence="1">The sequence shown here is derived from an EMBL/GenBank/DDBJ whole genome shotgun (WGS) entry which is preliminary data.</text>
</comment>
<gene>
    <name evidence="1" type="ORF">EVA_12962</name>
</gene>
<organism evidence="1">
    <name type="scientific">gut metagenome</name>
    <dbReference type="NCBI Taxonomy" id="749906"/>
    <lineage>
        <taxon>unclassified sequences</taxon>
        <taxon>metagenomes</taxon>
        <taxon>organismal metagenomes</taxon>
    </lineage>
</organism>
<proteinExistence type="predicted"/>